<evidence type="ECO:0000259" key="2">
    <source>
        <dbReference type="SMART" id="SM00460"/>
    </source>
</evidence>
<dbReference type="PANTHER" id="PTHR33490">
    <property type="entry name" value="BLR5614 PROTEIN-RELATED"/>
    <property type="match status" value="1"/>
</dbReference>
<dbReference type="Gene3D" id="3.10.620.30">
    <property type="match status" value="1"/>
</dbReference>
<name>A0ABW4Z3G7_9HYPH</name>
<keyword evidence="4" id="KW-1185">Reference proteome</keyword>
<dbReference type="EMBL" id="JBHUHD010000001">
    <property type="protein sequence ID" value="MFD2143100.1"/>
    <property type="molecule type" value="Genomic_DNA"/>
</dbReference>
<dbReference type="Proteomes" id="UP001597299">
    <property type="component" value="Unassembled WGS sequence"/>
</dbReference>
<dbReference type="InterPro" id="IPR013589">
    <property type="entry name" value="Bac_transglu_N"/>
</dbReference>
<dbReference type="RefSeq" id="WP_213355889.1">
    <property type="nucleotide sequence ID" value="NZ_JAHBGB010000044.1"/>
</dbReference>
<dbReference type="SMART" id="SM00460">
    <property type="entry name" value="TGc"/>
    <property type="match status" value="1"/>
</dbReference>
<dbReference type="Pfam" id="PF08379">
    <property type="entry name" value="Bact_transglu_N"/>
    <property type="match status" value="1"/>
</dbReference>
<gene>
    <name evidence="3" type="ORF">ACFSNC_22055</name>
</gene>
<dbReference type="InterPro" id="IPR038765">
    <property type="entry name" value="Papain-like_cys_pep_sf"/>
</dbReference>
<dbReference type="InterPro" id="IPR002931">
    <property type="entry name" value="Transglutaminase-like"/>
</dbReference>
<comment type="caution">
    <text evidence="3">The sequence shown here is derived from an EMBL/GenBank/DDBJ whole genome shotgun (WGS) entry which is preliminary data.</text>
</comment>
<sequence length="331" mass="35592">MQTLTVRHVTHYAYANPVVFQPHRLMLRPRDSHDLRLVGAELTLWPHGNIRWMHDVFGNSVAVVDFIEPSNELKIESLLTIERYGLGSPVFEVDEGAASYPFVYSTDDRTDLGRMLECHYPDPNGELEAWAKGFIASRPTDTLALLADINAGIHTGFAYQVRHEQGTQPPLETLRLGSGSCRDFALLLIEAVRALGFGARFVTGYLYDPALDGANAGIVGGGATHAWADIYLPGAGWIEFDPTNGLIAADNLIRVAVTRDPSQAVPVAGGFTGLVGDYLGMTVDVAVRSYQPEMPAAEAPPAEAIVPAGEAQDGETEEGAVPGAPSEKIVA</sequence>
<evidence type="ECO:0000313" key="3">
    <source>
        <dbReference type="EMBL" id="MFD2143100.1"/>
    </source>
</evidence>
<dbReference type="PANTHER" id="PTHR33490:SF1">
    <property type="entry name" value="SLL1233 PROTEIN"/>
    <property type="match status" value="1"/>
</dbReference>
<feature type="region of interest" description="Disordered" evidence="1">
    <location>
        <begin position="306"/>
        <end position="331"/>
    </location>
</feature>
<dbReference type="SUPFAM" id="SSF54001">
    <property type="entry name" value="Cysteine proteinases"/>
    <property type="match status" value="1"/>
</dbReference>
<protein>
    <submittedName>
        <fullName evidence="3">Transglutaminase N-terminal domain-containing protein</fullName>
    </submittedName>
</protein>
<proteinExistence type="predicted"/>
<feature type="domain" description="Transglutaminase-like" evidence="2">
    <location>
        <begin position="173"/>
        <end position="244"/>
    </location>
</feature>
<accession>A0ABW4Z3G7</accession>
<reference evidence="4" key="1">
    <citation type="journal article" date="2019" name="Int. J. Syst. Evol. Microbiol.">
        <title>The Global Catalogue of Microorganisms (GCM) 10K type strain sequencing project: providing services to taxonomists for standard genome sequencing and annotation.</title>
        <authorList>
            <consortium name="The Broad Institute Genomics Platform"/>
            <consortium name="The Broad Institute Genome Sequencing Center for Infectious Disease"/>
            <person name="Wu L."/>
            <person name="Ma J."/>
        </authorList>
    </citation>
    <scope>NUCLEOTIDE SEQUENCE [LARGE SCALE GENOMIC DNA]</scope>
    <source>
        <strain evidence="4">CCM 7435</strain>
    </source>
</reference>
<dbReference type="Pfam" id="PF01841">
    <property type="entry name" value="Transglut_core"/>
    <property type="match status" value="1"/>
</dbReference>
<evidence type="ECO:0000256" key="1">
    <source>
        <dbReference type="SAM" id="MobiDB-lite"/>
    </source>
</evidence>
<organism evidence="3 4">
    <name type="scientific">Ancylobacter oerskovii</name>
    <dbReference type="NCBI Taxonomy" id="459519"/>
    <lineage>
        <taxon>Bacteria</taxon>
        <taxon>Pseudomonadati</taxon>
        <taxon>Pseudomonadota</taxon>
        <taxon>Alphaproteobacteria</taxon>
        <taxon>Hyphomicrobiales</taxon>
        <taxon>Xanthobacteraceae</taxon>
        <taxon>Ancylobacter</taxon>
    </lineage>
</organism>
<evidence type="ECO:0000313" key="4">
    <source>
        <dbReference type="Proteomes" id="UP001597299"/>
    </source>
</evidence>